<gene>
    <name evidence="3" type="ORF">F0475_07440</name>
</gene>
<dbReference type="RefSeq" id="WP_155716102.1">
    <property type="nucleotide sequence ID" value="NZ_VVIQ01000006.1"/>
</dbReference>
<keyword evidence="4" id="KW-1185">Reference proteome</keyword>
<evidence type="ECO:0000313" key="3">
    <source>
        <dbReference type="EMBL" id="MUL28134.1"/>
    </source>
</evidence>
<dbReference type="Gene3D" id="4.10.520.10">
    <property type="entry name" value="IHF-like DNA-binding proteins"/>
    <property type="match status" value="1"/>
</dbReference>
<protein>
    <submittedName>
        <fullName evidence="3">DNA-binding protein</fullName>
    </submittedName>
</protein>
<dbReference type="InterPro" id="IPR041607">
    <property type="entry name" value="HU-HIG"/>
</dbReference>
<feature type="domain" description="HU" evidence="2">
    <location>
        <begin position="1"/>
        <end position="123"/>
    </location>
</feature>
<sequence length="198" mass="22157">MAIDYKLMRATGGLPKNAELKVITVERQTASLRRMSKSIEQATSLTTGDILATIIALKSEMVAELKMGNRVHIPGIGYFSLALKGDIYRDSRSNRPRLRNAAIRKIKFRPDAEFLHDLGGIEIRNITDEYGMTAVPNSDEIDAAVDNLLTNGHVFTSEQFRRSLDLSKSTSYRLLTKLEAEGKIVNIGSRRCKLFRKA</sequence>
<dbReference type="Pfam" id="PF18291">
    <property type="entry name" value="HU-HIG"/>
    <property type="match status" value="1"/>
</dbReference>
<dbReference type="SUPFAM" id="SSF47729">
    <property type="entry name" value="IHF-like DNA-binding proteins"/>
    <property type="match status" value="1"/>
</dbReference>
<comment type="caution">
    <text evidence="3">The sequence shown here is derived from an EMBL/GenBank/DDBJ whole genome shotgun (WGS) entry which is preliminary data.</text>
</comment>
<evidence type="ECO:0000313" key="4">
    <source>
        <dbReference type="Proteomes" id="UP000482295"/>
    </source>
</evidence>
<accession>A0A7C9LAM5</accession>
<dbReference type="InterPro" id="IPR010992">
    <property type="entry name" value="IHF-like_DNA-bd_dom_sf"/>
</dbReference>
<name>A0A7C9LAM5_9BACT</name>
<proteinExistence type="predicted"/>
<dbReference type="GO" id="GO:0003677">
    <property type="term" value="F:DNA binding"/>
    <property type="evidence" value="ECO:0007669"/>
    <property type="project" value="UniProtKB-KW"/>
</dbReference>
<keyword evidence="1 3" id="KW-0238">DNA-binding</keyword>
<organism evidence="3 4">
    <name type="scientific">Prevotella vespertina</name>
    <dbReference type="NCBI Taxonomy" id="2608404"/>
    <lineage>
        <taxon>Bacteria</taxon>
        <taxon>Pseudomonadati</taxon>
        <taxon>Bacteroidota</taxon>
        <taxon>Bacteroidia</taxon>
        <taxon>Bacteroidales</taxon>
        <taxon>Prevotellaceae</taxon>
        <taxon>Prevotella</taxon>
    </lineage>
</organism>
<reference evidence="3 4" key="1">
    <citation type="submission" date="2019-09" db="EMBL/GenBank/DDBJ databases">
        <title>Prevotella A2879 sp. nov., isolated from an abscess of a patient.</title>
        <authorList>
            <person name="Buhl M."/>
            <person name="Oberhettinger P."/>
        </authorList>
    </citation>
    <scope>NUCLEOTIDE SEQUENCE [LARGE SCALE GENOMIC DNA]</scope>
    <source>
        <strain evidence="3 4">A2879</strain>
    </source>
</reference>
<dbReference type="EMBL" id="VVIQ01000006">
    <property type="protein sequence ID" value="MUL28134.1"/>
    <property type="molecule type" value="Genomic_DNA"/>
</dbReference>
<evidence type="ECO:0000256" key="1">
    <source>
        <dbReference type="ARBA" id="ARBA00023125"/>
    </source>
</evidence>
<dbReference type="AlphaFoldDB" id="A0A7C9LAM5"/>
<evidence type="ECO:0000259" key="2">
    <source>
        <dbReference type="Pfam" id="PF18291"/>
    </source>
</evidence>
<dbReference type="Proteomes" id="UP000482295">
    <property type="component" value="Unassembled WGS sequence"/>
</dbReference>